<dbReference type="GO" id="GO:0006629">
    <property type="term" value="P:lipid metabolic process"/>
    <property type="evidence" value="ECO:0007669"/>
    <property type="project" value="InterPro"/>
</dbReference>
<dbReference type="InterPro" id="IPR007335">
    <property type="entry name" value="DUF413"/>
</dbReference>
<dbReference type="AlphaFoldDB" id="A0A8J7U7B1"/>
<dbReference type="GO" id="GO:0008374">
    <property type="term" value="F:O-acyltransferase activity"/>
    <property type="evidence" value="ECO:0007669"/>
    <property type="project" value="InterPro"/>
</dbReference>
<dbReference type="PANTHER" id="PTHR37946:SF1">
    <property type="entry name" value="SLL1969 PROTEIN"/>
    <property type="match status" value="1"/>
</dbReference>
<proteinExistence type="inferred from homology"/>
<dbReference type="InterPro" id="IPR029058">
    <property type="entry name" value="AB_hydrolase_fold"/>
</dbReference>
<evidence type="ECO:0000313" key="3">
    <source>
        <dbReference type="EMBL" id="MBO1322814.1"/>
    </source>
</evidence>
<organism evidence="3 4">
    <name type="scientific">Acanthopleuribacter pedis</name>
    <dbReference type="NCBI Taxonomy" id="442870"/>
    <lineage>
        <taxon>Bacteria</taxon>
        <taxon>Pseudomonadati</taxon>
        <taxon>Acidobacteriota</taxon>
        <taxon>Holophagae</taxon>
        <taxon>Acanthopleuribacterales</taxon>
        <taxon>Acanthopleuribacteraceae</taxon>
        <taxon>Acanthopleuribacter</taxon>
    </lineage>
</organism>
<accession>A0A8J7U7B1</accession>
<evidence type="ECO:0000256" key="1">
    <source>
        <dbReference type="ARBA" id="ARBA00093464"/>
    </source>
</evidence>
<evidence type="ECO:0000313" key="4">
    <source>
        <dbReference type="Proteomes" id="UP000664417"/>
    </source>
</evidence>
<dbReference type="Pfam" id="PF04219">
    <property type="entry name" value="DUF413"/>
    <property type="match status" value="1"/>
</dbReference>
<comment type="similarity">
    <text evidence="1">Belongs to the MaoP family.</text>
</comment>
<name>A0A8J7U7B1_9BACT</name>
<dbReference type="SUPFAM" id="SSF53474">
    <property type="entry name" value="alpha/beta-Hydrolases"/>
    <property type="match status" value="1"/>
</dbReference>
<keyword evidence="4" id="KW-1185">Reference proteome</keyword>
<protein>
    <recommendedName>
        <fullName evidence="2">Macrodomain Ori protein</fullName>
    </recommendedName>
</protein>
<dbReference type="InterPro" id="IPR003386">
    <property type="entry name" value="LACT/PDAT_acylTrfase"/>
</dbReference>
<dbReference type="Gene3D" id="3.40.50.1820">
    <property type="entry name" value="alpha/beta hydrolase"/>
    <property type="match status" value="1"/>
</dbReference>
<dbReference type="Proteomes" id="UP000664417">
    <property type="component" value="Unassembled WGS sequence"/>
</dbReference>
<sequence>MTGTAAKAFQAYLVSRRGLSFRGGRLLIHALLLVAMLTGHGCTYVKFATRQGGYHLKQSVNPSQHNLKHMITRQTFFVFGRLLAAPSVDPELPLAVAAFSNRFGRWEVVDLNRVSRLDSYYGLNLPPGDYTLVVLADQNGDFQLTPNEILGSRHLALDPAANPKMVLGEVDIQLAPGATGFQTAFNLKLEPPAPTRDSLFFPKGSIRSLDDPIFSRHMATLGMYAPSRFLEKAPMMFYALEEHRGHKVPVVFVHGIDGSAAQFKPIVERLDRDHYQAWFFHYPSGADLHQTAAFFQRIFLSGKVVTTGDTPLVIVAHSMGGIVVREALNLHRRAKKGNQVDQFISLATPFDGHPAARTGTENAPVVLPSWRDLNPDSRFIAELFRHELPAATRHYLFFASGPARTDGREAVDDGVVPIRSQKRARALAAAAQTYLVAASHTGILEDPATLDLLIELIGQTKSHFPEAHLAYLVRGGYDLPPSVAFTPLEGYAITVYGRYLDALVRGDIVPFHEDQEHFLKAVAGKVKATNPYETAWIKYMKTKE</sequence>
<dbReference type="Pfam" id="PF02450">
    <property type="entry name" value="LCAT"/>
    <property type="match status" value="1"/>
</dbReference>
<reference evidence="3" key="1">
    <citation type="submission" date="2021-03" db="EMBL/GenBank/DDBJ databases">
        <authorList>
            <person name="Wang G."/>
        </authorList>
    </citation>
    <scope>NUCLEOTIDE SEQUENCE</scope>
    <source>
        <strain evidence="3">KCTC 12899</strain>
    </source>
</reference>
<dbReference type="RefSeq" id="WP_207862785.1">
    <property type="nucleotide sequence ID" value="NZ_JAFREP010000043.1"/>
</dbReference>
<evidence type="ECO:0000256" key="2">
    <source>
        <dbReference type="ARBA" id="ARBA00093628"/>
    </source>
</evidence>
<comment type="caution">
    <text evidence="3">The sequence shown here is derived from an EMBL/GenBank/DDBJ whole genome shotgun (WGS) entry which is preliminary data.</text>
</comment>
<dbReference type="EMBL" id="JAFREP010000043">
    <property type="protein sequence ID" value="MBO1322814.1"/>
    <property type="molecule type" value="Genomic_DNA"/>
</dbReference>
<gene>
    <name evidence="3" type="primary">maoP</name>
    <name evidence="3" type="ORF">J3U88_30385</name>
</gene>
<dbReference type="PANTHER" id="PTHR37946">
    <property type="entry name" value="SLL1969 PROTEIN"/>
    <property type="match status" value="1"/>
</dbReference>